<name>A0AA38RAL4_9PEZI</name>
<keyword evidence="2" id="KW-0472">Membrane</keyword>
<feature type="transmembrane region" description="Helical" evidence="2">
    <location>
        <begin position="6"/>
        <end position="23"/>
    </location>
</feature>
<keyword evidence="2" id="KW-1133">Transmembrane helix</keyword>
<comment type="caution">
    <text evidence="3">The sequence shown here is derived from an EMBL/GenBank/DDBJ whole genome shotgun (WGS) entry which is preliminary data.</text>
</comment>
<feature type="transmembrane region" description="Helical" evidence="2">
    <location>
        <begin position="35"/>
        <end position="59"/>
    </location>
</feature>
<reference evidence="3" key="1">
    <citation type="submission" date="2022-07" db="EMBL/GenBank/DDBJ databases">
        <title>Fungi with potential for degradation of polypropylene.</title>
        <authorList>
            <person name="Gostincar C."/>
        </authorList>
    </citation>
    <scope>NUCLEOTIDE SEQUENCE</scope>
    <source>
        <strain evidence="3">EXF-13287</strain>
    </source>
</reference>
<keyword evidence="4" id="KW-1185">Reference proteome</keyword>
<feature type="region of interest" description="Disordered" evidence="1">
    <location>
        <begin position="110"/>
        <end position="136"/>
    </location>
</feature>
<organism evidence="3 4">
    <name type="scientific">Coniochaeta hoffmannii</name>
    <dbReference type="NCBI Taxonomy" id="91930"/>
    <lineage>
        <taxon>Eukaryota</taxon>
        <taxon>Fungi</taxon>
        <taxon>Dikarya</taxon>
        <taxon>Ascomycota</taxon>
        <taxon>Pezizomycotina</taxon>
        <taxon>Sordariomycetes</taxon>
        <taxon>Sordariomycetidae</taxon>
        <taxon>Coniochaetales</taxon>
        <taxon>Coniochaetaceae</taxon>
        <taxon>Coniochaeta</taxon>
    </lineage>
</organism>
<evidence type="ECO:0000313" key="3">
    <source>
        <dbReference type="EMBL" id="KAJ9134214.1"/>
    </source>
</evidence>
<keyword evidence="2" id="KW-0812">Transmembrane</keyword>
<accession>A0AA38RAL4</accession>
<dbReference type="AlphaFoldDB" id="A0AA38RAL4"/>
<gene>
    <name evidence="3" type="ORF">NKR19_g8730</name>
</gene>
<dbReference type="Proteomes" id="UP001174691">
    <property type="component" value="Unassembled WGS sequence"/>
</dbReference>
<dbReference type="EMBL" id="JANBVN010000186">
    <property type="protein sequence ID" value="KAJ9134214.1"/>
    <property type="molecule type" value="Genomic_DNA"/>
</dbReference>
<evidence type="ECO:0000313" key="4">
    <source>
        <dbReference type="Proteomes" id="UP001174691"/>
    </source>
</evidence>
<proteinExistence type="predicted"/>
<evidence type="ECO:0000256" key="1">
    <source>
        <dbReference type="SAM" id="MobiDB-lite"/>
    </source>
</evidence>
<evidence type="ECO:0000256" key="2">
    <source>
        <dbReference type="SAM" id="Phobius"/>
    </source>
</evidence>
<sequence>MSSATLYLALAMIWLFILSTVLLRSPKLRLILGDITMFLVRTFALTFGWIFVSVVYLPIMFFNLCNPFVPYDGSAELEKHRPKLKERKKFDLSIYKVSDYDFDKRFSPVLKKKDEGHGSGHSGKDSDSDWEKIEGN</sequence>
<protein>
    <submittedName>
        <fullName evidence="3">Uncharacterized protein</fullName>
    </submittedName>
</protein>